<evidence type="ECO:0000313" key="1">
    <source>
        <dbReference type="EMBL" id="KAL1252038.1"/>
    </source>
</evidence>
<protein>
    <submittedName>
        <fullName evidence="1">Uncharacterized protein</fullName>
    </submittedName>
</protein>
<proteinExistence type="predicted"/>
<organism evidence="1 2">
    <name type="scientific">Cirrhinus molitorella</name>
    <name type="common">mud carp</name>
    <dbReference type="NCBI Taxonomy" id="172907"/>
    <lineage>
        <taxon>Eukaryota</taxon>
        <taxon>Metazoa</taxon>
        <taxon>Chordata</taxon>
        <taxon>Craniata</taxon>
        <taxon>Vertebrata</taxon>
        <taxon>Euteleostomi</taxon>
        <taxon>Actinopterygii</taxon>
        <taxon>Neopterygii</taxon>
        <taxon>Teleostei</taxon>
        <taxon>Ostariophysi</taxon>
        <taxon>Cypriniformes</taxon>
        <taxon>Cyprinidae</taxon>
        <taxon>Labeoninae</taxon>
        <taxon>Labeonini</taxon>
        <taxon>Cirrhinus</taxon>
    </lineage>
</organism>
<accession>A0ABR3LGS4</accession>
<reference evidence="1 2" key="1">
    <citation type="submission" date="2023-09" db="EMBL/GenBank/DDBJ databases">
        <authorList>
            <person name="Wang M."/>
        </authorList>
    </citation>
    <scope>NUCLEOTIDE SEQUENCE [LARGE SCALE GENOMIC DNA]</scope>
    <source>
        <strain evidence="1">GT-2023</strain>
        <tissue evidence="1">Liver</tissue>
    </source>
</reference>
<comment type="caution">
    <text evidence="1">The sequence shown here is derived from an EMBL/GenBank/DDBJ whole genome shotgun (WGS) entry which is preliminary data.</text>
</comment>
<evidence type="ECO:0000313" key="2">
    <source>
        <dbReference type="Proteomes" id="UP001558613"/>
    </source>
</evidence>
<name>A0ABR3LGS4_9TELE</name>
<keyword evidence="2" id="KW-1185">Reference proteome</keyword>
<dbReference type="Proteomes" id="UP001558613">
    <property type="component" value="Unassembled WGS sequence"/>
</dbReference>
<dbReference type="EMBL" id="JAYMGO010000022">
    <property type="protein sequence ID" value="KAL1252038.1"/>
    <property type="molecule type" value="Genomic_DNA"/>
</dbReference>
<gene>
    <name evidence="1" type="ORF">QQF64_019834</name>
</gene>
<sequence length="112" mass="12055">MPKLQVPTAEHLASSPPLTIGYLGMFPALESTGDDDIGRGHITLLANGISPGLFSGAQIRKRRAPIDSLGLVLWTGSFPVSRRAQRSVCVNNRAARPGRVFARASESVWFDP</sequence>